<protein>
    <submittedName>
        <fullName evidence="2">Uncharacterized protein</fullName>
    </submittedName>
</protein>
<dbReference type="OrthoDB" id="69876at2"/>
<dbReference type="EMBL" id="QYUJ01000014">
    <property type="protein sequence ID" value="RJF73024.1"/>
    <property type="molecule type" value="Genomic_DNA"/>
</dbReference>
<comment type="caution">
    <text evidence="2">The sequence shown here is derived from an EMBL/GenBank/DDBJ whole genome shotgun (WGS) entry which is preliminary data.</text>
</comment>
<dbReference type="AlphaFoldDB" id="A0A418VA78"/>
<proteinExistence type="predicted"/>
<dbReference type="Proteomes" id="UP000286287">
    <property type="component" value="Unassembled WGS sequence"/>
</dbReference>
<evidence type="ECO:0000313" key="3">
    <source>
        <dbReference type="Proteomes" id="UP000286287"/>
    </source>
</evidence>
<keyword evidence="3" id="KW-1185">Reference proteome</keyword>
<evidence type="ECO:0000313" key="2">
    <source>
        <dbReference type="EMBL" id="RJF73024.1"/>
    </source>
</evidence>
<accession>A0A418VA78</accession>
<dbReference type="RefSeq" id="WP_119765721.1">
    <property type="nucleotide sequence ID" value="NZ_QYUJ01000014.1"/>
</dbReference>
<gene>
    <name evidence="2" type="ORF">D3875_17225</name>
</gene>
<evidence type="ECO:0000256" key="1">
    <source>
        <dbReference type="SAM" id="MobiDB-lite"/>
    </source>
</evidence>
<organism evidence="2 3">
    <name type="scientific">Deinococcus cavernae</name>
    <dbReference type="NCBI Taxonomy" id="2320857"/>
    <lineage>
        <taxon>Bacteria</taxon>
        <taxon>Thermotogati</taxon>
        <taxon>Deinococcota</taxon>
        <taxon>Deinococci</taxon>
        <taxon>Deinococcales</taxon>
        <taxon>Deinococcaceae</taxon>
        <taxon>Deinococcus</taxon>
    </lineage>
</organism>
<feature type="compositionally biased region" description="Polar residues" evidence="1">
    <location>
        <begin position="1"/>
        <end position="11"/>
    </location>
</feature>
<name>A0A418VA78_9DEIO</name>
<sequence length="97" mass="10428">MNLSDVQTAFQSAYHPDSRDGLTVTPQVNAGDFTVQVRHLDADGELRGFDVVAQPTPSEGRSAPEVGQNVAEVVARELAYGQLSAADEEGQFKRIVV</sequence>
<reference evidence="2 3" key="1">
    <citation type="submission" date="2018-09" db="EMBL/GenBank/DDBJ databases">
        <authorList>
            <person name="Zhu H."/>
        </authorList>
    </citation>
    <scope>NUCLEOTIDE SEQUENCE [LARGE SCALE GENOMIC DNA]</scope>
    <source>
        <strain evidence="2 3">K2S05-167</strain>
    </source>
</reference>
<feature type="region of interest" description="Disordered" evidence="1">
    <location>
        <begin position="1"/>
        <end position="23"/>
    </location>
</feature>